<evidence type="ECO:0000313" key="2">
    <source>
        <dbReference type="Proteomes" id="UP001362999"/>
    </source>
</evidence>
<comment type="caution">
    <text evidence="1">The sequence shown here is derived from an EMBL/GenBank/DDBJ whole genome shotgun (WGS) entry which is preliminary data.</text>
</comment>
<protein>
    <submittedName>
        <fullName evidence="1">Uncharacterized protein</fullName>
    </submittedName>
</protein>
<dbReference type="EMBL" id="JAWWNJ010000342">
    <property type="protein sequence ID" value="KAK6964700.1"/>
    <property type="molecule type" value="Genomic_DNA"/>
</dbReference>
<dbReference type="PROSITE" id="PS51257">
    <property type="entry name" value="PROKAR_LIPOPROTEIN"/>
    <property type="match status" value="1"/>
</dbReference>
<accession>A0AAV9YY27</accession>
<name>A0AAV9YY27_9AGAR</name>
<evidence type="ECO:0000313" key="1">
    <source>
        <dbReference type="EMBL" id="KAK6964700.1"/>
    </source>
</evidence>
<proteinExistence type="predicted"/>
<dbReference type="Proteomes" id="UP001362999">
    <property type="component" value="Unassembled WGS sequence"/>
</dbReference>
<organism evidence="1 2">
    <name type="scientific">Favolaschia claudopus</name>
    <dbReference type="NCBI Taxonomy" id="2862362"/>
    <lineage>
        <taxon>Eukaryota</taxon>
        <taxon>Fungi</taxon>
        <taxon>Dikarya</taxon>
        <taxon>Basidiomycota</taxon>
        <taxon>Agaricomycotina</taxon>
        <taxon>Agaricomycetes</taxon>
        <taxon>Agaricomycetidae</taxon>
        <taxon>Agaricales</taxon>
        <taxon>Marasmiineae</taxon>
        <taxon>Mycenaceae</taxon>
        <taxon>Favolaschia</taxon>
    </lineage>
</organism>
<reference evidence="1 2" key="1">
    <citation type="journal article" date="2024" name="J Genomics">
        <title>Draft genome sequencing and assembly of Favolaschia claudopus CIRM-BRFM 2984 isolated from oak limbs.</title>
        <authorList>
            <person name="Navarro D."/>
            <person name="Drula E."/>
            <person name="Chaduli D."/>
            <person name="Cazenave R."/>
            <person name="Ahrendt S."/>
            <person name="Wang J."/>
            <person name="Lipzen A."/>
            <person name="Daum C."/>
            <person name="Barry K."/>
            <person name="Grigoriev I.V."/>
            <person name="Favel A."/>
            <person name="Rosso M.N."/>
            <person name="Martin F."/>
        </authorList>
    </citation>
    <scope>NUCLEOTIDE SEQUENCE [LARGE SCALE GENOMIC DNA]</scope>
    <source>
        <strain evidence="1 2">CIRM-BRFM 2984</strain>
    </source>
</reference>
<gene>
    <name evidence="1" type="ORF">R3P38DRAFT_3159375</name>
</gene>
<keyword evidence="2" id="KW-1185">Reference proteome</keyword>
<sequence length="133" mass="14770">MMSWRQRTSAQAITTLQSAASLACDMLITTYSAYTRNFLRTFWRRFFLGLAPSSKLYMNSMMATLNRRQHFREAIDYNDKGWNSIPMGTLASNAGGAKVGHHGQGQASFGVVEFAETVSGDINAKRDEFPGCA</sequence>
<dbReference type="AlphaFoldDB" id="A0AAV9YY27"/>